<proteinExistence type="predicted"/>
<organism evidence="2 3">
    <name type="scientific">Pseudomonas aeruginosa (strain UCBPP-PA14)</name>
    <dbReference type="NCBI Taxonomy" id="208963"/>
    <lineage>
        <taxon>Bacteria</taxon>
        <taxon>Pseudomonadati</taxon>
        <taxon>Pseudomonadota</taxon>
        <taxon>Gammaproteobacteria</taxon>
        <taxon>Pseudomonadales</taxon>
        <taxon>Pseudomonadaceae</taxon>
        <taxon>Pseudomonas</taxon>
    </lineage>
</organism>
<dbReference type="KEGG" id="pau:PA14_51580"/>
<protein>
    <submittedName>
        <fullName evidence="2">Uncharacterized protein</fullName>
    </submittedName>
</protein>
<accession>A0A0H2Z7I0</accession>
<evidence type="ECO:0000313" key="2">
    <source>
        <dbReference type="EMBL" id="ABJ10145.1"/>
    </source>
</evidence>
<feature type="region of interest" description="Disordered" evidence="1">
    <location>
        <begin position="1"/>
        <end position="20"/>
    </location>
</feature>
<dbReference type="Proteomes" id="UP000000653">
    <property type="component" value="Chromosome"/>
</dbReference>
<dbReference type="AlphaFoldDB" id="A0A0H2Z7I0"/>
<sequence length="67" mass="7063">MSSTKSKPIARGRGGPFGEVMKRCGLVPVRGRNRQQTGSLAMGQQETISPSVSRTAACSVRGDSLMP</sequence>
<evidence type="ECO:0000313" key="3">
    <source>
        <dbReference type="Proteomes" id="UP000000653"/>
    </source>
</evidence>
<reference evidence="2 3" key="1">
    <citation type="journal article" date="2006" name="Genome Biol.">
        <title>Genomic analysis reveals that Pseudomonas aeruginosa virulence is combinatorial.</title>
        <authorList>
            <person name="Lee D.G."/>
            <person name="Urbach J.M."/>
            <person name="Wu G."/>
            <person name="Liberati N.T."/>
            <person name="Feinbaum R.L."/>
            <person name="Miyata S."/>
            <person name="Diggins L.T."/>
            <person name="He J."/>
            <person name="Saucier M."/>
            <person name="Deziel E."/>
            <person name="Friedman L."/>
            <person name="Li L."/>
            <person name="Grills G."/>
            <person name="Montgomery K."/>
            <person name="Kucherlapati R."/>
            <person name="Rahme L.G."/>
            <person name="Ausubel F.M."/>
        </authorList>
    </citation>
    <scope>NUCLEOTIDE SEQUENCE [LARGE SCALE GENOMIC DNA]</scope>
    <source>
        <strain evidence="2 3">UCBPP-PA14</strain>
    </source>
</reference>
<evidence type="ECO:0000256" key="1">
    <source>
        <dbReference type="SAM" id="MobiDB-lite"/>
    </source>
</evidence>
<dbReference type="HOGENOM" id="CLU_2809059_0_0_6"/>
<dbReference type="EMBL" id="CP000438">
    <property type="protein sequence ID" value="ABJ10145.1"/>
    <property type="molecule type" value="Genomic_DNA"/>
</dbReference>
<name>A0A0H2Z7I0_PSEAB</name>
<gene>
    <name evidence="2" type="ordered locus">PA14_51580</name>
</gene>
<feature type="region of interest" description="Disordered" evidence="1">
    <location>
        <begin position="29"/>
        <end position="67"/>
    </location>
</feature>
<feature type="compositionally biased region" description="Polar residues" evidence="1">
    <location>
        <begin position="34"/>
        <end position="56"/>
    </location>
</feature>